<evidence type="ECO:0000256" key="2">
    <source>
        <dbReference type="ARBA" id="ARBA00008335"/>
    </source>
</evidence>
<evidence type="ECO:0000256" key="7">
    <source>
        <dbReference type="ARBA" id="ARBA00023136"/>
    </source>
</evidence>
<evidence type="ECO:0000256" key="4">
    <source>
        <dbReference type="ARBA" id="ARBA00022475"/>
    </source>
</evidence>
<evidence type="ECO:0000256" key="8">
    <source>
        <dbReference type="SAM" id="MobiDB-lite"/>
    </source>
</evidence>
<feature type="transmembrane region" description="Helical" evidence="9">
    <location>
        <begin position="149"/>
        <end position="170"/>
    </location>
</feature>
<dbReference type="Proteomes" id="UP001500212">
    <property type="component" value="Unassembled WGS sequence"/>
</dbReference>
<evidence type="ECO:0000256" key="5">
    <source>
        <dbReference type="ARBA" id="ARBA00022692"/>
    </source>
</evidence>
<dbReference type="InterPro" id="IPR036259">
    <property type="entry name" value="MFS_trans_sf"/>
</dbReference>
<dbReference type="Pfam" id="PF07690">
    <property type="entry name" value="MFS_1"/>
    <property type="match status" value="1"/>
</dbReference>
<keyword evidence="3" id="KW-0813">Transport</keyword>
<keyword evidence="12" id="KW-1185">Reference proteome</keyword>
<feature type="transmembrane region" description="Helical" evidence="9">
    <location>
        <begin position="373"/>
        <end position="391"/>
    </location>
</feature>
<evidence type="ECO:0000256" key="9">
    <source>
        <dbReference type="SAM" id="Phobius"/>
    </source>
</evidence>
<dbReference type="InterPro" id="IPR020846">
    <property type="entry name" value="MFS_dom"/>
</dbReference>
<feature type="transmembrane region" description="Helical" evidence="9">
    <location>
        <begin position="119"/>
        <end position="137"/>
    </location>
</feature>
<organism evidence="11 12">
    <name type="scientific">Actinoallomurus liliacearum</name>
    <dbReference type="NCBI Taxonomy" id="1080073"/>
    <lineage>
        <taxon>Bacteria</taxon>
        <taxon>Bacillati</taxon>
        <taxon>Actinomycetota</taxon>
        <taxon>Actinomycetes</taxon>
        <taxon>Streptosporangiales</taxon>
        <taxon>Thermomonosporaceae</taxon>
        <taxon>Actinoallomurus</taxon>
    </lineage>
</organism>
<dbReference type="PANTHER" id="PTHR43271">
    <property type="entry name" value="BLL2771 PROTEIN"/>
    <property type="match status" value="1"/>
</dbReference>
<keyword evidence="5 9" id="KW-0812">Transmembrane</keyword>
<gene>
    <name evidence="11" type="ORF">GCM10023195_54890</name>
</gene>
<feature type="transmembrane region" description="Helical" evidence="9">
    <location>
        <begin position="24"/>
        <end position="46"/>
    </location>
</feature>
<feature type="transmembrane region" description="Helical" evidence="9">
    <location>
        <begin position="58"/>
        <end position="78"/>
    </location>
</feature>
<dbReference type="Gene3D" id="1.20.1250.20">
    <property type="entry name" value="MFS general substrate transporter like domains"/>
    <property type="match status" value="2"/>
</dbReference>
<keyword evidence="6 9" id="KW-1133">Transmembrane helix</keyword>
<feature type="transmembrane region" description="Helical" evidence="9">
    <location>
        <begin position="347"/>
        <end position="367"/>
    </location>
</feature>
<feature type="compositionally biased region" description="Basic and acidic residues" evidence="8">
    <location>
        <begin position="412"/>
        <end position="423"/>
    </location>
</feature>
<evidence type="ECO:0000313" key="11">
    <source>
        <dbReference type="EMBL" id="GAA4612744.1"/>
    </source>
</evidence>
<feature type="region of interest" description="Disordered" evidence="8">
    <location>
        <begin position="397"/>
        <end position="423"/>
    </location>
</feature>
<proteinExistence type="inferred from homology"/>
<evidence type="ECO:0000259" key="10">
    <source>
        <dbReference type="PROSITE" id="PS50850"/>
    </source>
</evidence>
<feature type="domain" description="Major facilitator superfamily (MFS) profile" evidence="10">
    <location>
        <begin position="20"/>
        <end position="400"/>
    </location>
</feature>
<dbReference type="PROSITE" id="PS50850">
    <property type="entry name" value="MFS"/>
    <property type="match status" value="1"/>
</dbReference>
<feature type="transmembrane region" description="Helical" evidence="9">
    <location>
        <begin position="311"/>
        <end position="335"/>
    </location>
</feature>
<sequence>MVLLTSPPDLDLRHRRGSRGLRRVNLALFAAGLTTFMSLYSTQALLPVLSRVFGVSPTASSLLVSLSTGALALAVIPVSSLSERLGRTRIMLISSVAAAALGLLLPLSPSFPVLGVIRAAQGVALAGVPAVAMAYLADEVHPEALGGAMGRYIAGNTVGGLLGRLIPGFVTDLAGWRWALGVTAVGALLLTLAFWALLPRSRCFQPSRSGHGAVLRHLRDPGMRRLFLIGFVLMAGFVTVYNYLGYRLLAAPFGLPEWLTGLVFLMYLAGTFSSPAAGSLADRVGRRPVVYGAFALAAVGLLATLPNTLPVMGVGLFVFTAGFFAAHSVASGWVGRRAAGGKAQASALYLFAYYAGSSIGGSAGGLAYEHGRWPATVGYALALLAVAALAARRLTEPAAHRDGPRSGPSARRRTEPVAEARPR</sequence>
<comment type="subcellular location">
    <subcellularLocation>
        <location evidence="1">Cell membrane</location>
        <topology evidence="1">Multi-pass membrane protein</topology>
    </subcellularLocation>
</comment>
<keyword evidence="7 9" id="KW-0472">Membrane</keyword>
<comment type="similarity">
    <text evidence="2">Belongs to the major facilitator superfamily.</text>
</comment>
<accession>A0ABP8TSG4</accession>
<name>A0ABP8TSG4_9ACTN</name>
<reference evidence="12" key="1">
    <citation type="journal article" date="2019" name="Int. J. Syst. Evol. Microbiol.">
        <title>The Global Catalogue of Microorganisms (GCM) 10K type strain sequencing project: providing services to taxonomists for standard genome sequencing and annotation.</title>
        <authorList>
            <consortium name="The Broad Institute Genomics Platform"/>
            <consortium name="The Broad Institute Genome Sequencing Center for Infectious Disease"/>
            <person name="Wu L."/>
            <person name="Ma J."/>
        </authorList>
    </citation>
    <scope>NUCLEOTIDE SEQUENCE [LARGE SCALE GENOMIC DNA]</scope>
    <source>
        <strain evidence="12">JCM 17938</strain>
    </source>
</reference>
<dbReference type="InterPro" id="IPR011701">
    <property type="entry name" value="MFS"/>
</dbReference>
<evidence type="ECO:0000313" key="12">
    <source>
        <dbReference type="Proteomes" id="UP001500212"/>
    </source>
</evidence>
<evidence type="ECO:0000256" key="1">
    <source>
        <dbReference type="ARBA" id="ARBA00004651"/>
    </source>
</evidence>
<feature type="transmembrane region" description="Helical" evidence="9">
    <location>
        <begin position="226"/>
        <end position="246"/>
    </location>
</feature>
<feature type="transmembrane region" description="Helical" evidence="9">
    <location>
        <begin position="258"/>
        <end position="277"/>
    </location>
</feature>
<dbReference type="CDD" id="cd17324">
    <property type="entry name" value="MFS_NepI_like"/>
    <property type="match status" value="1"/>
</dbReference>
<feature type="transmembrane region" description="Helical" evidence="9">
    <location>
        <begin position="176"/>
        <end position="198"/>
    </location>
</feature>
<dbReference type="PANTHER" id="PTHR43271:SF1">
    <property type="entry name" value="INNER MEMBRANE TRANSPORT PROTEIN YNFM"/>
    <property type="match status" value="1"/>
</dbReference>
<feature type="transmembrane region" description="Helical" evidence="9">
    <location>
        <begin position="90"/>
        <end position="107"/>
    </location>
</feature>
<evidence type="ECO:0000256" key="3">
    <source>
        <dbReference type="ARBA" id="ARBA00022448"/>
    </source>
</evidence>
<evidence type="ECO:0000256" key="6">
    <source>
        <dbReference type="ARBA" id="ARBA00022989"/>
    </source>
</evidence>
<feature type="transmembrane region" description="Helical" evidence="9">
    <location>
        <begin position="289"/>
        <end position="305"/>
    </location>
</feature>
<keyword evidence="4" id="KW-1003">Cell membrane</keyword>
<comment type="caution">
    <text evidence="11">The sequence shown here is derived from an EMBL/GenBank/DDBJ whole genome shotgun (WGS) entry which is preliminary data.</text>
</comment>
<protein>
    <submittedName>
        <fullName evidence="11">MFS transporter</fullName>
    </submittedName>
</protein>
<dbReference type="EMBL" id="BAABHJ010000020">
    <property type="protein sequence ID" value="GAA4612744.1"/>
    <property type="molecule type" value="Genomic_DNA"/>
</dbReference>
<dbReference type="SUPFAM" id="SSF103473">
    <property type="entry name" value="MFS general substrate transporter"/>
    <property type="match status" value="1"/>
</dbReference>